<evidence type="ECO:0000313" key="1">
    <source>
        <dbReference type="EMBL" id="GAG66915.1"/>
    </source>
</evidence>
<organism evidence="1">
    <name type="scientific">marine sediment metagenome</name>
    <dbReference type="NCBI Taxonomy" id="412755"/>
    <lineage>
        <taxon>unclassified sequences</taxon>
        <taxon>metagenomes</taxon>
        <taxon>ecological metagenomes</taxon>
    </lineage>
</organism>
<accession>X0ZBI7</accession>
<comment type="caution">
    <text evidence="1">The sequence shown here is derived from an EMBL/GenBank/DDBJ whole genome shotgun (WGS) entry which is preliminary data.</text>
</comment>
<name>X0ZBI7_9ZZZZ</name>
<protein>
    <submittedName>
        <fullName evidence="1">Uncharacterized protein</fullName>
    </submittedName>
</protein>
<sequence>MQKVGDADDEMNIAMEEVFSFIDQCPAQRQLRCCL</sequence>
<gene>
    <name evidence="1" type="ORF">S01H4_15116</name>
</gene>
<reference evidence="1" key="1">
    <citation type="journal article" date="2014" name="Front. Microbiol.">
        <title>High frequency of phylogenetically diverse reductive dehalogenase-homologous genes in deep subseafloor sedimentary metagenomes.</title>
        <authorList>
            <person name="Kawai M."/>
            <person name="Futagami T."/>
            <person name="Toyoda A."/>
            <person name="Takaki Y."/>
            <person name="Nishi S."/>
            <person name="Hori S."/>
            <person name="Arai W."/>
            <person name="Tsubouchi T."/>
            <person name="Morono Y."/>
            <person name="Uchiyama I."/>
            <person name="Ito T."/>
            <person name="Fujiyama A."/>
            <person name="Inagaki F."/>
            <person name="Takami H."/>
        </authorList>
    </citation>
    <scope>NUCLEOTIDE SEQUENCE</scope>
    <source>
        <strain evidence="1">Expedition CK06-06</strain>
    </source>
</reference>
<proteinExistence type="predicted"/>
<feature type="non-terminal residue" evidence="1">
    <location>
        <position position="35"/>
    </location>
</feature>
<dbReference type="AlphaFoldDB" id="X0ZBI7"/>
<dbReference type="EMBL" id="BART01006621">
    <property type="protein sequence ID" value="GAG66915.1"/>
    <property type="molecule type" value="Genomic_DNA"/>
</dbReference>